<dbReference type="RefSeq" id="WP_345460006.1">
    <property type="nucleotide sequence ID" value="NZ_BAABKG010000003.1"/>
</dbReference>
<accession>A0ABP9PS13</accession>
<protein>
    <recommendedName>
        <fullName evidence="3">ATP-grasp domain-containing protein</fullName>
    </recommendedName>
</protein>
<proteinExistence type="predicted"/>
<comment type="caution">
    <text evidence="1">The sequence shown here is derived from an EMBL/GenBank/DDBJ whole genome shotgun (WGS) entry which is preliminary data.</text>
</comment>
<organism evidence="1 2">
    <name type="scientific">Nocardioides marinquilinus</name>
    <dbReference type="NCBI Taxonomy" id="1210400"/>
    <lineage>
        <taxon>Bacteria</taxon>
        <taxon>Bacillati</taxon>
        <taxon>Actinomycetota</taxon>
        <taxon>Actinomycetes</taxon>
        <taxon>Propionibacteriales</taxon>
        <taxon>Nocardioidaceae</taxon>
        <taxon>Nocardioides</taxon>
    </lineage>
</organism>
<dbReference type="Gene3D" id="3.30.470.20">
    <property type="entry name" value="ATP-grasp fold, B domain"/>
    <property type="match status" value="1"/>
</dbReference>
<dbReference type="SUPFAM" id="SSF56059">
    <property type="entry name" value="Glutathione synthetase ATP-binding domain-like"/>
    <property type="match status" value="1"/>
</dbReference>
<name>A0ABP9PS13_9ACTN</name>
<evidence type="ECO:0000313" key="2">
    <source>
        <dbReference type="Proteomes" id="UP001500221"/>
    </source>
</evidence>
<dbReference type="EMBL" id="BAABKG010000003">
    <property type="protein sequence ID" value="GAA5151243.1"/>
    <property type="molecule type" value="Genomic_DNA"/>
</dbReference>
<gene>
    <name evidence="1" type="ORF">GCM10023340_29790</name>
</gene>
<sequence>MSVDLADPTARADVVQRLGGLYAGRPVVLGPGVLAGFTPLVARLRALGCPVLVLATGRGVGAVPAPQDCTVVDVELPPTSSMTEEVRVLDRATRDLPAAVVAAIDAFDPAREAIWRTTPFVASDEPLWGRWVTGGRPRAWLALEDKLLADRVWDAAGVARVPSRVCEVSAGLEALEAATAELAGPLGAVWSGDARDGLNGGGNFVQWVGTGAGGADGADGRAAAFAFFAPRCDRVRVMPFLDGVPCSVHGIVVDDGPGGTAALRPVELAILRHPGERRFVYGGLSTWWDPPPADRESMRAAVRRVGAHLAEAHGYRGGFGIDGVLTADGFRPTELNSRFSAGLTTLADVDPALFQLLQDHLVAGLDPGLGAADLESVVPLLDAERVGAPRAVGQGVSLGGDVEHDVVLVDGRLEPAPDGAATGTTLVAADTPVGFFAKLDPCALLTPGQRLAPLNVALLDLLDREHGTGFGALEAAPDLR</sequence>
<keyword evidence="2" id="KW-1185">Reference proteome</keyword>
<dbReference type="Proteomes" id="UP001500221">
    <property type="component" value="Unassembled WGS sequence"/>
</dbReference>
<reference evidence="2" key="1">
    <citation type="journal article" date="2019" name="Int. J. Syst. Evol. Microbiol.">
        <title>The Global Catalogue of Microorganisms (GCM) 10K type strain sequencing project: providing services to taxonomists for standard genome sequencing and annotation.</title>
        <authorList>
            <consortium name="The Broad Institute Genomics Platform"/>
            <consortium name="The Broad Institute Genome Sequencing Center for Infectious Disease"/>
            <person name="Wu L."/>
            <person name="Ma J."/>
        </authorList>
    </citation>
    <scope>NUCLEOTIDE SEQUENCE [LARGE SCALE GENOMIC DNA]</scope>
    <source>
        <strain evidence="2">JCM 18459</strain>
    </source>
</reference>
<evidence type="ECO:0008006" key="3">
    <source>
        <dbReference type="Google" id="ProtNLM"/>
    </source>
</evidence>
<evidence type="ECO:0000313" key="1">
    <source>
        <dbReference type="EMBL" id="GAA5151243.1"/>
    </source>
</evidence>